<dbReference type="KEGG" id="aho:Ahos_1509"/>
<reference evidence="1 2" key="1">
    <citation type="journal article" date="2011" name="Extremophiles">
        <title>Genomic analysis of Acidianus hospitalis W1 a host for studying crenarchaeal virus and plasmid life cycles.</title>
        <authorList>
            <person name="You X.Y."/>
            <person name="Liu C."/>
            <person name="Wang S.Y."/>
            <person name="Jiang C.Y."/>
            <person name="Shah S.A."/>
            <person name="Prangishvili D."/>
            <person name="She Q."/>
            <person name="Liu S.J."/>
            <person name="Garrett R.A."/>
        </authorList>
    </citation>
    <scope>NUCLEOTIDE SEQUENCE [LARGE SCALE GENOMIC DNA]</scope>
    <source>
        <strain evidence="1 2">W1</strain>
    </source>
</reference>
<evidence type="ECO:0000313" key="2">
    <source>
        <dbReference type="Proteomes" id="UP000008458"/>
    </source>
</evidence>
<gene>
    <name evidence="1" type="ordered locus">Ahos_1509</name>
</gene>
<dbReference type="RefSeq" id="WP_013776307.1">
    <property type="nucleotide sequence ID" value="NC_015518.1"/>
</dbReference>
<dbReference type="GeneID" id="10601009"/>
<dbReference type="AlphaFoldDB" id="F4B5G8"/>
<dbReference type="EMBL" id="CP002535">
    <property type="protein sequence ID" value="AEE94392.1"/>
    <property type="molecule type" value="Genomic_DNA"/>
</dbReference>
<dbReference type="OrthoDB" id="43542at2157"/>
<keyword evidence="2" id="KW-1185">Reference proteome</keyword>
<accession>F4B5G8</accession>
<proteinExistence type="predicted"/>
<organism evidence="1 2">
    <name type="scientific">Acidianus hospitalis (strain W1)</name>
    <dbReference type="NCBI Taxonomy" id="933801"/>
    <lineage>
        <taxon>Archaea</taxon>
        <taxon>Thermoproteota</taxon>
        <taxon>Thermoprotei</taxon>
        <taxon>Sulfolobales</taxon>
        <taxon>Sulfolobaceae</taxon>
        <taxon>Acidianus</taxon>
    </lineage>
</organism>
<protein>
    <submittedName>
        <fullName evidence="1">Uncharacterized protein</fullName>
    </submittedName>
</protein>
<sequence length="176" mass="20015">MYRCCDKEFQDEKSFKKHIKSTRHHHLTSSDTFRLSLPKDYISSVIENKEGAIRLLGFLPYEDKAIIPLRLSRNVIGGVLKRSLIAKVEGPYYDTGLINYKIDAGNVKYKISFRQARLGESLRLTIIVTFEAELNFLGSILPGAVIKSLSSIMMPDDVIENVRKALLIEEKRSITP</sequence>
<dbReference type="eggNOG" id="arCOG03862">
    <property type="taxonomic scope" value="Archaea"/>
</dbReference>
<name>F4B5G8_ACIHW</name>
<evidence type="ECO:0000313" key="1">
    <source>
        <dbReference type="EMBL" id="AEE94392.1"/>
    </source>
</evidence>
<dbReference type="HOGENOM" id="CLU_1529295_0_0_2"/>
<dbReference type="Proteomes" id="UP000008458">
    <property type="component" value="Chromosome"/>
</dbReference>
<reference key="2">
    <citation type="journal article" date="2011" name="Extremophiles">
        <title>Genomic analyses of Acidianus hospitalis W1 a host for studying crenarchaeal virus and plasmid life cycles.</title>
        <authorList>
            <person name="You X.Y."/>
            <person name="Liu C."/>
            <person name="Wang S.Y."/>
            <person name="Jiang C.Y."/>
            <person name="Shah S.A."/>
            <person name="Prangishvili D."/>
            <person name="Liu S.J."/>
            <person name="Garrett R.A."/>
        </authorList>
    </citation>
    <scope>NUCLEOTIDE SEQUENCE</scope>
    <source>
        <strain>W1</strain>
    </source>
</reference>